<sequence>MNTLFNLESVALREALEGWAPNGKRLLISSFVSIFPSILQLQSHFGNTLLFAGQLINIDDLIDYVLYRGPVFSSEMNAFAHLSRPLGLSMLLAGAESYGKNHIPTGVFENNFTSDIILIFGYVLALVINAK</sequence>
<accession>A0AAD5QKE3</accession>
<dbReference type="AlphaFoldDB" id="A0AAD5QKE3"/>
<organism evidence="1 2">
    <name type="scientific">Parelaphostrongylus tenuis</name>
    <name type="common">Meningeal worm</name>
    <dbReference type="NCBI Taxonomy" id="148309"/>
    <lineage>
        <taxon>Eukaryota</taxon>
        <taxon>Metazoa</taxon>
        <taxon>Ecdysozoa</taxon>
        <taxon>Nematoda</taxon>
        <taxon>Chromadorea</taxon>
        <taxon>Rhabditida</taxon>
        <taxon>Rhabditina</taxon>
        <taxon>Rhabditomorpha</taxon>
        <taxon>Strongyloidea</taxon>
        <taxon>Metastrongylidae</taxon>
        <taxon>Parelaphostrongylus</taxon>
    </lineage>
</organism>
<reference evidence="1" key="1">
    <citation type="submission" date="2021-06" db="EMBL/GenBank/DDBJ databases">
        <title>Parelaphostrongylus tenuis whole genome reference sequence.</title>
        <authorList>
            <person name="Garwood T.J."/>
            <person name="Larsen P.A."/>
            <person name="Fountain-Jones N.M."/>
            <person name="Garbe J.R."/>
            <person name="Macchietto M.G."/>
            <person name="Kania S.A."/>
            <person name="Gerhold R.W."/>
            <person name="Richards J.E."/>
            <person name="Wolf T.M."/>
        </authorList>
    </citation>
    <scope>NUCLEOTIDE SEQUENCE</scope>
    <source>
        <strain evidence="1">MNPRO001-30</strain>
        <tissue evidence="1">Meninges</tissue>
    </source>
</reference>
<dbReference type="EMBL" id="JAHQIW010001244">
    <property type="protein sequence ID" value="KAJ1351835.1"/>
    <property type="molecule type" value="Genomic_DNA"/>
</dbReference>
<protein>
    <submittedName>
        <fullName evidence="1">Uncharacterized protein</fullName>
    </submittedName>
</protein>
<gene>
    <name evidence="1" type="ORF">KIN20_007986</name>
</gene>
<proteinExistence type="predicted"/>
<comment type="caution">
    <text evidence="1">The sequence shown here is derived from an EMBL/GenBank/DDBJ whole genome shotgun (WGS) entry which is preliminary data.</text>
</comment>
<dbReference type="Proteomes" id="UP001196413">
    <property type="component" value="Unassembled WGS sequence"/>
</dbReference>
<name>A0AAD5QKE3_PARTN</name>
<keyword evidence="2" id="KW-1185">Reference proteome</keyword>
<evidence type="ECO:0000313" key="2">
    <source>
        <dbReference type="Proteomes" id="UP001196413"/>
    </source>
</evidence>
<evidence type="ECO:0000313" key="1">
    <source>
        <dbReference type="EMBL" id="KAJ1351835.1"/>
    </source>
</evidence>